<dbReference type="AlphaFoldDB" id="A0AAE2D1R3"/>
<dbReference type="PANTHER" id="PTHR34754:SF1">
    <property type="entry name" value="COILED-COIL DOMAIN-CONTAINING PROTEIN 60"/>
    <property type="match status" value="1"/>
</dbReference>
<reference evidence="2" key="1">
    <citation type="submission" date="2022-04" db="EMBL/GenBank/DDBJ databases">
        <authorList>
            <person name="Xu L."/>
            <person name="Lv Z."/>
        </authorList>
    </citation>
    <scope>NUCLEOTIDE SEQUENCE</scope>
    <source>
        <strain evidence="2">LV_2022a</strain>
    </source>
</reference>
<organism evidence="2 3">
    <name type="scientific">Schistosoma mekongi</name>
    <name type="common">Parasitic worm</name>
    <dbReference type="NCBI Taxonomy" id="38744"/>
    <lineage>
        <taxon>Eukaryota</taxon>
        <taxon>Metazoa</taxon>
        <taxon>Spiralia</taxon>
        <taxon>Lophotrochozoa</taxon>
        <taxon>Platyhelminthes</taxon>
        <taxon>Trematoda</taxon>
        <taxon>Digenea</taxon>
        <taxon>Strigeidida</taxon>
        <taxon>Schistosomatoidea</taxon>
        <taxon>Schistosomatidae</taxon>
        <taxon>Schistosoma</taxon>
    </lineage>
</organism>
<reference evidence="2" key="2">
    <citation type="journal article" date="2023" name="Infect Dis Poverty">
        <title>Chromosome-scale genome of the human blood fluke Schistosoma mekongi and its implications for public health.</title>
        <authorList>
            <person name="Zhou M."/>
            <person name="Xu L."/>
            <person name="Xu D."/>
            <person name="Chen W."/>
            <person name="Khan J."/>
            <person name="Hu Y."/>
            <person name="Huang H."/>
            <person name="Wei H."/>
            <person name="Zhang Y."/>
            <person name="Chusongsang P."/>
            <person name="Tanasarnprasert K."/>
            <person name="Hu X."/>
            <person name="Limpanont Y."/>
            <person name="Lv Z."/>
        </authorList>
    </citation>
    <scope>NUCLEOTIDE SEQUENCE</scope>
    <source>
        <strain evidence="2">LV_2022a</strain>
    </source>
</reference>
<gene>
    <name evidence="2" type="ORF">MN116_008178</name>
</gene>
<feature type="compositionally biased region" description="Polar residues" evidence="1">
    <location>
        <begin position="434"/>
        <end position="479"/>
    </location>
</feature>
<dbReference type="PANTHER" id="PTHR34754">
    <property type="entry name" value="COILED-COIL DOMAIN-CONTAINING PROTEIN 60"/>
    <property type="match status" value="1"/>
</dbReference>
<evidence type="ECO:0000256" key="1">
    <source>
        <dbReference type="SAM" id="MobiDB-lite"/>
    </source>
</evidence>
<dbReference type="EMBL" id="JALJAT010000007">
    <property type="protein sequence ID" value="KAK4467997.1"/>
    <property type="molecule type" value="Genomic_DNA"/>
</dbReference>
<sequence length="793" mass="92509">MEHSLKVQTRNSEFCFSTPPYRTEVCHGNYRRRYLQKQREGLYAPTNQAYKELGHPLLIDAQTLVKSVLGHIPQRPNMLYGYESKECTGNIKVKSDGEEIQPDNLNAIKLTSESAEKSCQSLRPKQVRINEKSTVYQPIQSGSAYMERRRKRGLIDFKKAIQQSNDMTKYVRHGRSFFGMLNQEIIQKVHNFWELHNRIMESRKTRITPPVRMHTLNKHVNELNNSNDESIEKKTDDIDEDEVLNEEPEIYELMNNLISAGCDLKLPLTDKQEFSNDIKQSQDYLDSSIEHQRYRRYKQWEIELQRPFTPKYFNICKPDFGKELNSTQFCSTYELITSKDVKQMKSEHVPDLPRDIIFTQLCCVLWLMEQMYLLTNSEVDYKWRPISASWKLNCNDPSVESKKSPDQQSQPDQIWSHFIYDTSGKQTKVKPRNQHFSSTNSLNSLQSGTLSSDQRSATPTSSMMKSQSIKDLSNSNSIDVTEESSKQPSKLIEHSNVNDSLLNNQKSLNQSINITNTIATIRKSVQFLRKTKPLKQNENQWVSSISEIHKISRETLSEMVHQIEIEMDKESLKESELRLTTRGQNLSRTVRKRPFSESHVIKEPSQESKSNKLLSLVDNIRKQISMVIDEKTIELQDRFEFMKQLKPEICFTKYRSIPVDKYTHVAMQCMQRMSLYDKATGELAKKSIKKKQLATWYLDILTDLSDLKSDQKLNKVLSKLKFYAQLSPSLFTVLSFTRVLCSLTLWEILSPTIAAAIDFIRMRVVDMSTEEYLDWLRQMHPKIKEYITNPIKL</sequence>
<dbReference type="InterPro" id="IPR031526">
    <property type="entry name" value="DUF4698"/>
</dbReference>
<feature type="region of interest" description="Disordered" evidence="1">
    <location>
        <begin position="425"/>
        <end position="492"/>
    </location>
</feature>
<protein>
    <recommendedName>
        <fullName evidence="4">Coiled-coil domain-containing protein 60</fullName>
    </recommendedName>
</protein>
<evidence type="ECO:0008006" key="4">
    <source>
        <dbReference type="Google" id="ProtNLM"/>
    </source>
</evidence>
<evidence type="ECO:0000313" key="3">
    <source>
        <dbReference type="Proteomes" id="UP001292079"/>
    </source>
</evidence>
<keyword evidence="3" id="KW-1185">Reference proteome</keyword>
<evidence type="ECO:0000313" key="2">
    <source>
        <dbReference type="EMBL" id="KAK4467997.1"/>
    </source>
</evidence>
<name>A0AAE2D1R3_SCHME</name>
<dbReference type="Pfam" id="PF15769">
    <property type="entry name" value="DUF4698"/>
    <property type="match status" value="1"/>
</dbReference>
<proteinExistence type="predicted"/>
<comment type="caution">
    <text evidence="2">The sequence shown here is derived from an EMBL/GenBank/DDBJ whole genome shotgun (WGS) entry which is preliminary data.</text>
</comment>
<dbReference type="Proteomes" id="UP001292079">
    <property type="component" value="Unassembled WGS sequence"/>
</dbReference>
<accession>A0AAE2D1R3</accession>